<evidence type="ECO:0000313" key="3">
    <source>
        <dbReference type="Proteomes" id="UP001197093"/>
    </source>
</evidence>
<gene>
    <name evidence="2" type="ORF">NEMBOFW57_009432</name>
</gene>
<keyword evidence="3" id="KW-1185">Reference proteome</keyword>
<dbReference type="EMBL" id="JAHCVI010000005">
    <property type="protein sequence ID" value="KAG7284817.1"/>
    <property type="molecule type" value="Genomic_DNA"/>
</dbReference>
<evidence type="ECO:0000313" key="2">
    <source>
        <dbReference type="EMBL" id="KAG7284817.1"/>
    </source>
</evidence>
<protein>
    <submittedName>
        <fullName evidence="2">Uncharacterized protein</fullName>
    </submittedName>
</protein>
<dbReference type="AlphaFoldDB" id="A0AAD4EP18"/>
<accession>A0AAD4EP18</accession>
<reference evidence="2" key="1">
    <citation type="submission" date="2023-02" db="EMBL/GenBank/DDBJ databases">
        <authorList>
            <person name="Palmer J.M."/>
        </authorList>
    </citation>
    <scope>NUCLEOTIDE SEQUENCE</scope>
    <source>
        <strain evidence="2">FW57</strain>
    </source>
</reference>
<sequence>MWRGKGHLPPRVEIRQVASSAIDSALQTHSLERLIDIVRTPCRDAWLKAARRKHDKNAQLKREYYNMVMEMLTEALKKQEEEQLWKNPTDPTLGAAIESVTSN</sequence>
<proteinExistence type="predicted"/>
<comment type="caution">
    <text evidence="2">The sequence shown here is derived from an EMBL/GenBank/DDBJ whole genome shotgun (WGS) entry which is preliminary data.</text>
</comment>
<organism evidence="2 3">
    <name type="scientific">Staphylotrichum longicolle</name>
    <dbReference type="NCBI Taxonomy" id="669026"/>
    <lineage>
        <taxon>Eukaryota</taxon>
        <taxon>Fungi</taxon>
        <taxon>Dikarya</taxon>
        <taxon>Ascomycota</taxon>
        <taxon>Pezizomycotina</taxon>
        <taxon>Sordariomycetes</taxon>
        <taxon>Sordariomycetidae</taxon>
        <taxon>Sordariales</taxon>
        <taxon>Chaetomiaceae</taxon>
        <taxon>Staphylotrichum</taxon>
    </lineage>
</organism>
<evidence type="ECO:0000256" key="1">
    <source>
        <dbReference type="SAM" id="MobiDB-lite"/>
    </source>
</evidence>
<dbReference type="Proteomes" id="UP001197093">
    <property type="component" value="Unassembled WGS sequence"/>
</dbReference>
<feature type="region of interest" description="Disordered" evidence="1">
    <location>
        <begin position="82"/>
        <end position="103"/>
    </location>
</feature>
<name>A0AAD4EP18_9PEZI</name>